<organism evidence="3 4">
    <name type="scientific">Phanerochaete carnosa (strain HHB-10118-sp)</name>
    <name type="common">White-rot fungus</name>
    <name type="synonym">Peniophora carnosa</name>
    <dbReference type="NCBI Taxonomy" id="650164"/>
    <lineage>
        <taxon>Eukaryota</taxon>
        <taxon>Fungi</taxon>
        <taxon>Dikarya</taxon>
        <taxon>Basidiomycota</taxon>
        <taxon>Agaricomycotina</taxon>
        <taxon>Agaricomycetes</taxon>
        <taxon>Polyporales</taxon>
        <taxon>Phanerochaetaceae</taxon>
        <taxon>Phanerochaete</taxon>
    </lineage>
</organism>
<dbReference type="PANTHER" id="PTHR39639:SF1">
    <property type="entry name" value="DUF262 DOMAIN-CONTAINING PROTEIN"/>
    <property type="match status" value="1"/>
</dbReference>
<feature type="region of interest" description="Disordered" evidence="1">
    <location>
        <begin position="1"/>
        <end position="29"/>
    </location>
</feature>
<keyword evidence="4" id="KW-1185">Reference proteome</keyword>
<dbReference type="PANTHER" id="PTHR39639">
    <property type="entry name" value="CHROMOSOME 16, WHOLE GENOME SHOTGUN SEQUENCE"/>
    <property type="match status" value="1"/>
</dbReference>
<dbReference type="RefSeq" id="XP_007400527.1">
    <property type="nucleotide sequence ID" value="XM_007400465.1"/>
</dbReference>
<dbReference type="Proteomes" id="UP000008370">
    <property type="component" value="Unassembled WGS sequence"/>
</dbReference>
<dbReference type="Pfam" id="PF03235">
    <property type="entry name" value="GmrSD_N"/>
    <property type="match status" value="1"/>
</dbReference>
<feature type="compositionally biased region" description="Acidic residues" evidence="1">
    <location>
        <begin position="407"/>
        <end position="425"/>
    </location>
</feature>
<sequence length="636" mass="71328">MEDEYLSDLTDVEEEEVQDTLSSSKKARGKAVKGDTSTYRIQGALNAPRATTYNAQHIFDQLEAGDIDLEAEYQRDVVWPIAKQIGLIDSVFRNFYIPPVIFAVTYHSDGSEKRVCIDGKQRLTSIQKFMKGIIPHKDVFTGDKFFYKENPSRTERGKLLPTQYKKVFANKQIVCIEYTHLDEGSEREIFQRVQLGMALTPAEKLQAVSSPSSQFVRTLLALYVHNQLGRKSHKNKNQILQWDTSRGTDFRCVASAVYCTTKASNAEPAMSSLTKWLQQPEELDEHFCKSLHDTFKIFVSLTKHRKWRSCFDIYDKNKLLKVSPAEFITITVLIHRQKGKFTMSQLSEAIEQMRLDIRQVEADVRMNSRCFKHMFGFINKLKASQFHADPENDVAAVAIRSLYAEDEPHDANSEDGSEDEDEGVDQLDATPAPTKAKSKAKAMLSKRKRAKASSDDEDNAEYHPNKRPLTKQSSSTKKSSAHAAKRESSSEIAPPPSSAPPPYSTQPQTDRLEAIRHAKAFQQQPGAPQPPPHQQQQQQALPPGWPNISAALGTGYSSSELSRALLERLGITQGPQPYAPPQPPQPPPSMPYPPEPYGQQQQQRNPPPPIPRMPSGSHYPAGDSGYQHRGGGAPPY</sequence>
<protein>
    <recommendedName>
        <fullName evidence="2">GmrSD restriction endonucleases N-terminal domain-containing protein</fullName>
    </recommendedName>
</protein>
<feature type="compositionally biased region" description="Pro residues" evidence="1">
    <location>
        <begin position="493"/>
        <end position="504"/>
    </location>
</feature>
<evidence type="ECO:0000259" key="2">
    <source>
        <dbReference type="Pfam" id="PF03235"/>
    </source>
</evidence>
<proteinExistence type="predicted"/>
<feature type="compositionally biased region" description="Low complexity" evidence="1">
    <location>
        <begin position="557"/>
        <end position="569"/>
    </location>
</feature>
<evidence type="ECO:0000256" key="1">
    <source>
        <dbReference type="SAM" id="MobiDB-lite"/>
    </source>
</evidence>
<feature type="compositionally biased region" description="Low complexity" evidence="1">
    <location>
        <begin position="473"/>
        <end position="482"/>
    </location>
</feature>
<dbReference type="EMBL" id="JH930477">
    <property type="protein sequence ID" value="EKM51386.1"/>
    <property type="molecule type" value="Genomic_DNA"/>
</dbReference>
<dbReference type="HOGENOM" id="CLU_013023_2_0_1"/>
<dbReference type="KEGG" id="pco:PHACADRAFT_213221"/>
<dbReference type="STRING" id="650164.K5UNR4"/>
<evidence type="ECO:0000313" key="3">
    <source>
        <dbReference type="EMBL" id="EKM51386.1"/>
    </source>
</evidence>
<dbReference type="OrthoDB" id="5419821at2759"/>
<feature type="compositionally biased region" description="Acidic residues" evidence="1">
    <location>
        <begin position="1"/>
        <end position="18"/>
    </location>
</feature>
<feature type="compositionally biased region" description="Pro residues" evidence="1">
    <location>
        <begin position="577"/>
        <end position="596"/>
    </location>
</feature>
<feature type="compositionally biased region" description="Basic residues" evidence="1">
    <location>
        <begin position="436"/>
        <end position="451"/>
    </location>
</feature>
<feature type="region of interest" description="Disordered" evidence="1">
    <location>
        <begin position="407"/>
        <end position="636"/>
    </location>
</feature>
<dbReference type="InParanoid" id="K5UNR4"/>
<gene>
    <name evidence="3" type="ORF">PHACADRAFT_213221</name>
</gene>
<feature type="domain" description="GmrSD restriction endonucleases N-terminal" evidence="2">
    <location>
        <begin position="62"/>
        <end position="205"/>
    </location>
</feature>
<accession>K5UNR4</accession>
<dbReference type="AlphaFoldDB" id="K5UNR4"/>
<evidence type="ECO:0000313" key="4">
    <source>
        <dbReference type="Proteomes" id="UP000008370"/>
    </source>
</evidence>
<name>K5UNR4_PHACS</name>
<dbReference type="GeneID" id="18913350"/>
<dbReference type="InterPro" id="IPR004919">
    <property type="entry name" value="GmrSD_N"/>
</dbReference>
<reference evidence="3 4" key="1">
    <citation type="journal article" date="2012" name="BMC Genomics">
        <title>Comparative genomics of the white-rot fungi, Phanerochaete carnosa and P. chrysosporium, to elucidate the genetic basis of the distinct wood types they colonize.</title>
        <authorList>
            <person name="Suzuki H."/>
            <person name="MacDonald J."/>
            <person name="Syed K."/>
            <person name="Salamov A."/>
            <person name="Hori C."/>
            <person name="Aerts A."/>
            <person name="Henrissat B."/>
            <person name="Wiebenga A."/>
            <person name="vanKuyk P.A."/>
            <person name="Barry K."/>
            <person name="Lindquist E."/>
            <person name="LaButti K."/>
            <person name="Lapidus A."/>
            <person name="Lucas S."/>
            <person name="Coutinho P."/>
            <person name="Gong Y."/>
            <person name="Samejima M."/>
            <person name="Mahadevan R."/>
            <person name="Abou-Zaid M."/>
            <person name="de Vries R.P."/>
            <person name="Igarashi K."/>
            <person name="Yadav J.S."/>
            <person name="Grigoriev I.V."/>
            <person name="Master E.R."/>
        </authorList>
    </citation>
    <scope>NUCLEOTIDE SEQUENCE [LARGE SCALE GENOMIC DNA]</scope>
    <source>
        <strain evidence="3 4">HHB-10118-sp</strain>
    </source>
</reference>